<gene>
    <name evidence="1" type="ORF">T05_4290</name>
</gene>
<reference evidence="1 2" key="1">
    <citation type="submission" date="2015-01" db="EMBL/GenBank/DDBJ databases">
        <title>Evolution of Trichinella species and genotypes.</title>
        <authorList>
            <person name="Korhonen P.K."/>
            <person name="Edoardo P."/>
            <person name="Giuseppe L.R."/>
            <person name="Gasser R.B."/>
        </authorList>
    </citation>
    <scope>NUCLEOTIDE SEQUENCE [LARGE SCALE GENOMIC DNA]</scope>
    <source>
        <strain evidence="1">ISS417</strain>
    </source>
</reference>
<comment type="caution">
    <text evidence="1">The sequence shown here is derived from an EMBL/GenBank/DDBJ whole genome shotgun (WGS) entry which is preliminary data.</text>
</comment>
<name>A0A0V0SZ50_9BILA</name>
<dbReference type="Proteomes" id="UP000055048">
    <property type="component" value="Unassembled WGS sequence"/>
</dbReference>
<accession>A0A0V0SZ50</accession>
<organism evidence="1 2">
    <name type="scientific">Trichinella murrelli</name>
    <dbReference type="NCBI Taxonomy" id="144512"/>
    <lineage>
        <taxon>Eukaryota</taxon>
        <taxon>Metazoa</taxon>
        <taxon>Ecdysozoa</taxon>
        <taxon>Nematoda</taxon>
        <taxon>Enoplea</taxon>
        <taxon>Dorylaimia</taxon>
        <taxon>Trichinellida</taxon>
        <taxon>Trichinellidae</taxon>
        <taxon>Trichinella</taxon>
    </lineage>
</organism>
<keyword evidence="2" id="KW-1185">Reference proteome</keyword>
<protein>
    <submittedName>
        <fullName evidence="1">Uncharacterized protein</fullName>
    </submittedName>
</protein>
<evidence type="ECO:0000313" key="1">
    <source>
        <dbReference type="EMBL" id="KRX31571.1"/>
    </source>
</evidence>
<evidence type="ECO:0000313" key="2">
    <source>
        <dbReference type="Proteomes" id="UP000055048"/>
    </source>
</evidence>
<sequence>MNAYLPRYCNKRRTNYDLYPPSNVPDPNSICT</sequence>
<proteinExistence type="predicted"/>
<dbReference type="AlphaFoldDB" id="A0A0V0SZ50"/>
<dbReference type="EMBL" id="JYDJ01001699">
    <property type="protein sequence ID" value="KRX31571.1"/>
    <property type="molecule type" value="Genomic_DNA"/>
</dbReference>